<evidence type="ECO:0000313" key="6">
    <source>
        <dbReference type="EMBL" id="MFC0385307.1"/>
    </source>
</evidence>
<dbReference type="Pfam" id="PF00534">
    <property type="entry name" value="Glycos_transf_1"/>
    <property type="match status" value="1"/>
</dbReference>
<dbReference type="InterPro" id="IPR001296">
    <property type="entry name" value="Glyco_trans_1"/>
</dbReference>
<dbReference type="PANTHER" id="PTHR12526:SF640">
    <property type="entry name" value="COLANIC ACID BIOSYNTHESIS GLYCOSYLTRANSFERASE WCAL-RELATED"/>
    <property type="match status" value="1"/>
</dbReference>
<dbReference type="EMBL" id="JBHLVZ010000005">
    <property type="protein sequence ID" value="MFC0385307.1"/>
    <property type="molecule type" value="Genomic_DNA"/>
</dbReference>
<evidence type="ECO:0000259" key="5">
    <source>
        <dbReference type="Pfam" id="PF13439"/>
    </source>
</evidence>
<dbReference type="Gene3D" id="3.40.50.2000">
    <property type="entry name" value="Glycogen Phosphorylase B"/>
    <property type="match status" value="2"/>
</dbReference>
<dbReference type="GO" id="GO:0016757">
    <property type="term" value="F:glycosyltransferase activity"/>
    <property type="evidence" value="ECO:0007669"/>
    <property type="project" value="UniProtKB-KW"/>
</dbReference>
<comment type="similarity">
    <text evidence="1">Belongs to the glycosyltransferase group 1 family. Glycosyltransferase 4 subfamily.</text>
</comment>
<dbReference type="RefSeq" id="WP_377049456.1">
    <property type="nucleotide sequence ID" value="NZ_JBHLVZ010000005.1"/>
</dbReference>
<name>A0ABV6IP28_9PROT</name>
<reference evidence="6 7" key="1">
    <citation type="submission" date="2024-09" db="EMBL/GenBank/DDBJ databases">
        <authorList>
            <person name="Sun Q."/>
            <person name="Mori K."/>
        </authorList>
    </citation>
    <scope>NUCLEOTIDE SEQUENCE [LARGE SCALE GENOMIC DNA]</scope>
    <source>
        <strain evidence="6 7">CCM 7468</strain>
    </source>
</reference>
<dbReference type="InterPro" id="IPR028098">
    <property type="entry name" value="Glyco_trans_4-like_N"/>
</dbReference>
<sequence length="375" mass="39787">MILLLTQNFPPDPGGIQALMGDLARALAASGREVLVLADHIRGKALAEPDWGAGIVLRRFGGPRPLRRWRKGLAARHALARQPVRAVIADSWKSLEALPRPAVPTLVLAYGSEFPPEASPRKRRRIEASLARASAIAPISAFTEGLMRPFLGAGAPRPVVVHLPIPPQPGPTADKLAWVRTLRGEGPLLLTMARLEPRKGIDQVIRALPELAARHPGLRYAIASDGEDRVRLAGLARELGVEERVRFLGFVDAGAKAALYAGADVFAMPTRRVGASVEGFGLVYLEAAWYGVPSVAGRDGGAAEAVADGETGIVCEGDDPAAVAAALGRLLGDEALRRRMGMAAARRVRDDFNWGSVLPRYLALIGDGPAAGSSR</sequence>
<evidence type="ECO:0000256" key="2">
    <source>
        <dbReference type="ARBA" id="ARBA00022676"/>
    </source>
</evidence>
<dbReference type="Pfam" id="PF13439">
    <property type="entry name" value="Glyco_transf_4"/>
    <property type="match status" value="1"/>
</dbReference>
<gene>
    <name evidence="6" type="ORF">ACFFIC_07035</name>
</gene>
<dbReference type="EC" id="2.4.-.-" evidence="6"/>
<proteinExistence type="inferred from homology"/>
<evidence type="ECO:0000259" key="4">
    <source>
        <dbReference type="Pfam" id="PF00534"/>
    </source>
</evidence>
<comment type="caution">
    <text evidence="6">The sequence shown here is derived from an EMBL/GenBank/DDBJ whole genome shotgun (WGS) entry which is preliminary data.</text>
</comment>
<dbReference type="CDD" id="cd03801">
    <property type="entry name" value="GT4_PimA-like"/>
    <property type="match status" value="1"/>
</dbReference>
<keyword evidence="7" id="KW-1185">Reference proteome</keyword>
<evidence type="ECO:0000256" key="1">
    <source>
        <dbReference type="ARBA" id="ARBA00009481"/>
    </source>
</evidence>
<feature type="domain" description="Glycosyltransferase subfamily 4-like N-terminal" evidence="5">
    <location>
        <begin position="13"/>
        <end position="166"/>
    </location>
</feature>
<evidence type="ECO:0000256" key="3">
    <source>
        <dbReference type="ARBA" id="ARBA00022679"/>
    </source>
</evidence>
<organism evidence="6 7">
    <name type="scientific">Muricoccus vinaceus</name>
    <dbReference type="NCBI Taxonomy" id="424704"/>
    <lineage>
        <taxon>Bacteria</taxon>
        <taxon>Pseudomonadati</taxon>
        <taxon>Pseudomonadota</taxon>
        <taxon>Alphaproteobacteria</taxon>
        <taxon>Acetobacterales</taxon>
        <taxon>Roseomonadaceae</taxon>
        <taxon>Muricoccus</taxon>
    </lineage>
</organism>
<dbReference type="PANTHER" id="PTHR12526">
    <property type="entry name" value="GLYCOSYLTRANSFERASE"/>
    <property type="match status" value="1"/>
</dbReference>
<dbReference type="SUPFAM" id="SSF53756">
    <property type="entry name" value="UDP-Glycosyltransferase/glycogen phosphorylase"/>
    <property type="match status" value="1"/>
</dbReference>
<keyword evidence="3 6" id="KW-0808">Transferase</keyword>
<evidence type="ECO:0000313" key="7">
    <source>
        <dbReference type="Proteomes" id="UP001589789"/>
    </source>
</evidence>
<dbReference type="Proteomes" id="UP001589789">
    <property type="component" value="Unassembled WGS sequence"/>
</dbReference>
<accession>A0ABV6IP28</accession>
<keyword evidence="2 6" id="KW-0328">Glycosyltransferase</keyword>
<feature type="domain" description="Glycosyl transferase family 1" evidence="4">
    <location>
        <begin position="181"/>
        <end position="346"/>
    </location>
</feature>
<protein>
    <submittedName>
        <fullName evidence="6">Glycosyltransferase family 4 protein</fullName>
        <ecNumber evidence="6">2.4.-.-</ecNumber>
    </submittedName>
</protein>